<evidence type="ECO:0000313" key="3">
    <source>
        <dbReference type="Proteomes" id="UP000655044"/>
    </source>
</evidence>
<keyword evidence="1" id="KW-0812">Transmembrane</keyword>
<proteinExistence type="predicted"/>
<feature type="transmembrane region" description="Helical" evidence="1">
    <location>
        <begin position="12"/>
        <end position="37"/>
    </location>
</feature>
<evidence type="ECO:0000256" key="1">
    <source>
        <dbReference type="SAM" id="Phobius"/>
    </source>
</evidence>
<accession>A0A8J3RX12</accession>
<comment type="caution">
    <text evidence="2">The sequence shown here is derived from an EMBL/GenBank/DDBJ whole genome shotgun (WGS) entry which is preliminary data.</text>
</comment>
<feature type="transmembrane region" description="Helical" evidence="1">
    <location>
        <begin position="160"/>
        <end position="180"/>
    </location>
</feature>
<keyword evidence="1" id="KW-0472">Membrane</keyword>
<dbReference type="RefSeq" id="WP_068928199.1">
    <property type="nucleotide sequence ID" value="NZ_BMQP01000016.1"/>
</dbReference>
<feature type="transmembrane region" description="Helical" evidence="1">
    <location>
        <begin position="200"/>
        <end position="230"/>
    </location>
</feature>
<protein>
    <submittedName>
        <fullName evidence="2">Uncharacterized protein</fullName>
    </submittedName>
</protein>
<name>A0A8J3RX12_PLARO</name>
<keyword evidence="3" id="KW-1185">Reference proteome</keyword>
<dbReference type="Proteomes" id="UP000655044">
    <property type="component" value="Unassembled WGS sequence"/>
</dbReference>
<feature type="transmembrane region" description="Helical" evidence="1">
    <location>
        <begin position="128"/>
        <end position="148"/>
    </location>
</feature>
<evidence type="ECO:0000313" key="2">
    <source>
        <dbReference type="EMBL" id="GIH81741.1"/>
    </source>
</evidence>
<gene>
    <name evidence="2" type="ORF">Pro02_01490</name>
</gene>
<dbReference type="EMBL" id="BOOI01000001">
    <property type="protein sequence ID" value="GIH81741.1"/>
    <property type="molecule type" value="Genomic_DNA"/>
</dbReference>
<sequence>MDEQRVRAVRRGVGIAIRVALLMVLLGGALVVSLSFAPSSRTLEEFRTAMAAGRIAQVTYWHEGGDISRLVWSEGSLIWHAAVMPTGESPDAYSIRQLRRDIGEKFVRAEQADRRTADSNWILPDWPFYAPLGAGVWVVGAAWVITFLTMLGSTPRLGNGWAWFWLFTVGQVGAILFLLLEPRPIWYGAERHPKPRGRVSGGSGCLLSVGLGFLSAVAAVGVGQLAGLLLG</sequence>
<reference evidence="2" key="1">
    <citation type="submission" date="2021-01" db="EMBL/GenBank/DDBJ databases">
        <title>Whole genome shotgun sequence of Planobispora rosea NBRC 15558.</title>
        <authorList>
            <person name="Komaki H."/>
            <person name="Tamura T."/>
        </authorList>
    </citation>
    <scope>NUCLEOTIDE SEQUENCE</scope>
    <source>
        <strain evidence="2">NBRC 15558</strain>
    </source>
</reference>
<keyword evidence="1" id="KW-1133">Transmembrane helix</keyword>
<dbReference type="OrthoDB" id="4775568at2"/>
<dbReference type="AlphaFoldDB" id="A0A8J3RX12"/>
<organism evidence="2 3">
    <name type="scientific">Planobispora rosea</name>
    <dbReference type="NCBI Taxonomy" id="35762"/>
    <lineage>
        <taxon>Bacteria</taxon>
        <taxon>Bacillati</taxon>
        <taxon>Actinomycetota</taxon>
        <taxon>Actinomycetes</taxon>
        <taxon>Streptosporangiales</taxon>
        <taxon>Streptosporangiaceae</taxon>
        <taxon>Planobispora</taxon>
    </lineage>
</organism>